<evidence type="ECO:0000256" key="1">
    <source>
        <dbReference type="ARBA" id="ARBA00010333"/>
    </source>
</evidence>
<organism evidence="7 9">
    <name type="scientific">Halopseudomonas pelagia</name>
    <dbReference type="NCBI Taxonomy" id="553151"/>
    <lineage>
        <taxon>Bacteria</taxon>
        <taxon>Pseudomonadati</taxon>
        <taxon>Pseudomonadota</taxon>
        <taxon>Gammaproteobacteria</taxon>
        <taxon>Pseudomonadales</taxon>
        <taxon>Pseudomonadaceae</taxon>
        <taxon>Halopseudomonas</taxon>
    </lineage>
</organism>
<protein>
    <submittedName>
        <fullName evidence="7">Amino acid ABC transporter substrate-binding protein</fullName>
    </submittedName>
</protein>
<dbReference type="Proteomes" id="UP000243750">
    <property type="component" value="Unassembled WGS sequence"/>
</dbReference>
<dbReference type="CDD" id="cd13692">
    <property type="entry name" value="PBP2_BztA"/>
    <property type="match status" value="1"/>
</dbReference>
<dbReference type="GO" id="GO:0006865">
    <property type="term" value="P:amino acid transport"/>
    <property type="evidence" value="ECO:0007669"/>
    <property type="project" value="TreeGrafter"/>
</dbReference>
<dbReference type="InterPro" id="IPR001638">
    <property type="entry name" value="Solute-binding_3/MltF_N"/>
</dbReference>
<evidence type="ECO:0000313" key="7">
    <source>
        <dbReference type="EMBL" id="PCC99814.1"/>
    </source>
</evidence>
<keyword evidence="2" id="KW-0813">Transport</keyword>
<dbReference type="Proteomes" id="UP000344571">
    <property type="component" value="Chromosome"/>
</dbReference>
<dbReference type="AlphaFoldDB" id="A0AA91Z6K8"/>
<evidence type="ECO:0000259" key="6">
    <source>
        <dbReference type="SMART" id="SM00062"/>
    </source>
</evidence>
<dbReference type="PROSITE" id="PS01039">
    <property type="entry name" value="SBP_BACTERIAL_3"/>
    <property type="match status" value="1"/>
</dbReference>
<evidence type="ECO:0000256" key="2">
    <source>
        <dbReference type="ARBA" id="ARBA00022448"/>
    </source>
</evidence>
<dbReference type="InterPro" id="IPR051455">
    <property type="entry name" value="Bact_solute-bind_prot3"/>
</dbReference>
<keyword evidence="10" id="KW-1185">Reference proteome</keyword>
<dbReference type="PANTHER" id="PTHR30085:SF7">
    <property type="entry name" value="AMINO-ACID ABC TRANSPORTER-BINDING PROTEIN YHDW-RELATED"/>
    <property type="match status" value="1"/>
</dbReference>
<evidence type="ECO:0000313" key="9">
    <source>
        <dbReference type="Proteomes" id="UP000243750"/>
    </source>
</evidence>
<proteinExistence type="inferred from homology"/>
<dbReference type="EMBL" id="NWMT01000088">
    <property type="protein sequence ID" value="PCC99814.1"/>
    <property type="molecule type" value="Genomic_DNA"/>
</dbReference>
<evidence type="ECO:0000313" key="8">
    <source>
        <dbReference type="EMBL" id="QFY56325.1"/>
    </source>
</evidence>
<dbReference type="SMART" id="SM00062">
    <property type="entry name" value="PBPb"/>
    <property type="match status" value="1"/>
</dbReference>
<reference evidence="8 10" key="2">
    <citation type="submission" date="2018-10" db="EMBL/GenBank/DDBJ databases">
        <title>Complete genome sequence of Pseudomonas pelagia strain Kongs-67.</title>
        <authorList>
            <person name="Sinha R.K."/>
            <person name="Krishnan K."/>
        </authorList>
    </citation>
    <scope>NUCLEOTIDE SEQUENCE [LARGE SCALE GENOMIC DNA]</scope>
    <source>
        <strain evidence="8 10">Kongs-67</strain>
    </source>
</reference>
<dbReference type="RefSeq" id="WP_096346144.1">
    <property type="nucleotide sequence ID" value="NZ_CP033116.1"/>
</dbReference>
<feature type="signal peptide" evidence="5">
    <location>
        <begin position="1"/>
        <end position="25"/>
    </location>
</feature>
<dbReference type="PANTHER" id="PTHR30085">
    <property type="entry name" value="AMINO ACID ABC TRANSPORTER PERMEASE"/>
    <property type="match status" value="1"/>
</dbReference>
<reference evidence="7 9" key="1">
    <citation type="submission" date="2017-09" db="EMBL/GenBank/DDBJ databases">
        <title>Bacterial and phytoplankton interrelationship in Kongsfjorden, an Arctic fjord.</title>
        <authorList>
            <person name="Sinha R."/>
            <person name="Krishnan K."/>
        </authorList>
    </citation>
    <scope>NUCLEOTIDE SEQUENCE [LARGE SCALE GENOMIC DNA]</scope>
    <source>
        <strain evidence="7 9">58</strain>
    </source>
</reference>
<dbReference type="InterPro" id="IPR018313">
    <property type="entry name" value="SBP_3_CS"/>
</dbReference>
<evidence type="ECO:0000256" key="4">
    <source>
        <dbReference type="RuleBase" id="RU003744"/>
    </source>
</evidence>
<name>A0AA91Z6K8_9GAMM</name>
<dbReference type="SUPFAM" id="SSF53850">
    <property type="entry name" value="Periplasmic binding protein-like II"/>
    <property type="match status" value="1"/>
</dbReference>
<dbReference type="Pfam" id="PF00497">
    <property type="entry name" value="SBP_bac_3"/>
    <property type="match status" value="1"/>
</dbReference>
<evidence type="ECO:0000313" key="10">
    <source>
        <dbReference type="Proteomes" id="UP000344571"/>
    </source>
</evidence>
<gene>
    <name evidence="7" type="ORF">CO192_08290</name>
    <name evidence="8" type="ORF">EAO82_08105</name>
</gene>
<evidence type="ECO:0000256" key="3">
    <source>
        <dbReference type="ARBA" id="ARBA00022729"/>
    </source>
</evidence>
<keyword evidence="3 5" id="KW-0732">Signal</keyword>
<feature type="domain" description="Solute-binding protein family 3/N-terminal" evidence="6">
    <location>
        <begin position="37"/>
        <end position="266"/>
    </location>
</feature>
<feature type="chain" id="PRO_5041644138" evidence="5">
    <location>
        <begin position="26"/>
        <end position="342"/>
    </location>
</feature>
<dbReference type="Gene3D" id="3.40.190.10">
    <property type="entry name" value="Periplasmic binding protein-like II"/>
    <property type="match status" value="2"/>
</dbReference>
<comment type="similarity">
    <text evidence="1 4">Belongs to the bacterial solute-binding protein 3 family.</text>
</comment>
<accession>A0AA91Z6K8</accession>
<dbReference type="EMBL" id="CP033116">
    <property type="protein sequence ID" value="QFY56325.1"/>
    <property type="molecule type" value="Genomic_DNA"/>
</dbReference>
<sequence>MNMVKTTLAVFATAAALGVSSIAHAGTTLDEIQKKGFVQCGISDGLPGFSYADEKGNYLGLDVDVCRAVAAALFGDATKVRYSPLTAKERFTALQSGEVDVLSRNTTWTSSRDAGLGLNFTGVNYYDGQGFLVNKKLEVKSAKQLDGATVCIQAGTTTELNAADYFRANGMSFTPITYDTSDESAKSLESGRCDVLTSDQSQLYAQRIKLGSPDDYVVLPEVISKEPLGPVVRQGDDEWFNIVKWSLFAMLNAEELGVTSENVDEMAKSKANPDISRLLGGEGEYGKELKLPKDWAYQIIKQVGNYGESFERNVGAGSELKIERGLNALWNQGGVQYAPPVR</sequence>
<evidence type="ECO:0000256" key="5">
    <source>
        <dbReference type="SAM" id="SignalP"/>
    </source>
</evidence>